<name>A0A0L6V392_9BASI</name>
<organism evidence="1 2">
    <name type="scientific">Puccinia sorghi</name>
    <dbReference type="NCBI Taxonomy" id="27349"/>
    <lineage>
        <taxon>Eukaryota</taxon>
        <taxon>Fungi</taxon>
        <taxon>Dikarya</taxon>
        <taxon>Basidiomycota</taxon>
        <taxon>Pucciniomycotina</taxon>
        <taxon>Pucciniomycetes</taxon>
        <taxon>Pucciniales</taxon>
        <taxon>Pucciniaceae</taxon>
        <taxon>Puccinia</taxon>
    </lineage>
</organism>
<accession>A0A0L6V392</accession>
<gene>
    <name evidence="1" type="ORF">VP01_2735g2</name>
</gene>
<evidence type="ECO:0000313" key="1">
    <source>
        <dbReference type="EMBL" id="KNZ55226.1"/>
    </source>
</evidence>
<dbReference type="Proteomes" id="UP000037035">
    <property type="component" value="Unassembled WGS sequence"/>
</dbReference>
<protein>
    <submittedName>
        <fullName evidence="1">Uncharacterized protein</fullName>
    </submittedName>
</protein>
<dbReference type="OrthoDB" id="10588767at2759"/>
<dbReference type="EMBL" id="LAVV01007652">
    <property type="protein sequence ID" value="KNZ55226.1"/>
    <property type="molecule type" value="Genomic_DNA"/>
</dbReference>
<proteinExistence type="predicted"/>
<evidence type="ECO:0000313" key="2">
    <source>
        <dbReference type="Proteomes" id="UP000037035"/>
    </source>
</evidence>
<sequence length="59" mass="6780">MSSGRRLAQKHLLSHLYLCRWTSLNTATLKFSAIYHSIECNPPSGKFTTISDDRLWQPT</sequence>
<reference evidence="1 2" key="1">
    <citation type="submission" date="2015-08" db="EMBL/GenBank/DDBJ databases">
        <title>Next Generation Sequencing and Analysis of the Genome of Puccinia sorghi L Schw, the Causal Agent of Maize Common Rust.</title>
        <authorList>
            <person name="Rochi L."/>
            <person name="Burguener G."/>
            <person name="Darino M."/>
            <person name="Turjanski A."/>
            <person name="Kreff E."/>
            <person name="Dieguez M.J."/>
            <person name="Sacco F."/>
        </authorList>
    </citation>
    <scope>NUCLEOTIDE SEQUENCE [LARGE SCALE GENOMIC DNA]</scope>
    <source>
        <strain evidence="1 2">RO10H11247</strain>
    </source>
</reference>
<dbReference type="AlphaFoldDB" id="A0A0L6V392"/>
<dbReference type="VEuPathDB" id="FungiDB:VP01_2735g2"/>
<keyword evidence="2" id="KW-1185">Reference proteome</keyword>
<comment type="caution">
    <text evidence="1">The sequence shown here is derived from an EMBL/GenBank/DDBJ whole genome shotgun (WGS) entry which is preliminary data.</text>
</comment>